<dbReference type="InterPro" id="IPR036514">
    <property type="entry name" value="SGNH_hydro_sf"/>
</dbReference>
<evidence type="ECO:0000259" key="1">
    <source>
        <dbReference type="Pfam" id="PF13472"/>
    </source>
</evidence>
<dbReference type="Proteomes" id="UP000264313">
    <property type="component" value="Unassembled WGS sequence"/>
</dbReference>
<dbReference type="PANTHER" id="PTHR30383">
    <property type="entry name" value="THIOESTERASE 1/PROTEASE 1/LYSOPHOSPHOLIPASE L1"/>
    <property type="match status" value="1"/>
</dbReference>
<dbReference type="AlphaFoldDB" id="A0A351R8J0"/>
<dbReference type="InterPro" id="IPR051532">
    <property type="entry name" value="Ester_Hydrolysis_Enzymes"/>
</dbReference>
<organism evidence="2 3">
    <name type="scientific">Methylotenera mobilis</name>
    <dbReference type="NCBI Taxonomy" id="359408"/>
    <lineage>
        <taxon>Bacteria</taxon>
        <taxon>Pseudomonadati</taxon>
        <taxon>Pseudomonadota</taxon>
        <taxon>Betaproteobacteria</taxon>
        <taxon>Nitrosomonadales</taxon>
        <taxon>Methylophilaceae</taxon>
        <taxon>Methylotenera</taxon>
    </lineage>
</organism>
<dbReference type="Pfam" id="PF13472">
    <property type="entry name" value="Lipase_GDSL_2"/>
    <property type="match status" value="1"/>
</dbReference>
<reference evidence="2 3" key="1">
    <citation type="journal article" date="2018" name="Nat. Biotechnol.">
        <title>A standardized bacterial taxonomy based on genome phylogeny substantially revises the tree of life.</title>
        <authorList>
            <person name="Parks D.H."/>
            <person name="Chuvochina M."/>
            <person name="Waite D.W."/>
            <person name="Rinke C."/>
            <person name="Skarshewski A."/>
            <person name="Chaumeil P.A."/>
            <person name="Hugenholtz P."/>
        </authorList>
    </citation>
    <scope>NUCLEOTIDE SEQUENCE [LARGE SCALE GENOMIC DNA]</scope>
    <source>
        <strain evidence="2">UBA9958</strain>
    </source>
</reference>
<evidence type="ECO:0000313" key="3">
    <source>
        <dbReference type="Proteomes" id="UP000264313"/>
    </source>
</evidence>
<feature type="domain" description="SGNH hydrolase-type esterase" evidence="1">
    <location>
        <begin position="38"/>
        <end position="194"/>
    </location>
</feature>
<dbReference type="GO" id="GO:0004622">
    <property type="term" value="F:phosphatidylcholine lysophospholipase activity"/>
    <property type="evidence" value="ECO:0007669"/>
    <property type="project" value="TreeGrafter"/>
</dbReference>
<comment type="caution">
    <text evidence="2">The sequence shown here is derived from an EMBL/GenBank/DDBJ whole genome shotgun (WGS) entry which is preliminary data.</text>
</comment>
<evidence type="ECO:0000313" key="2">
    <source>
        <dbReference type="EMBL" id="HBA08361.1"/>
    </source>
</evidence>
<accession>A0A351R8J0</accession>
<dbReference type="CDD" id="cd01822">
    <property type="entry name" value="Lysophospholipase_L1_like"/>
    <property type="match status" value="1"/>
</dbReference>
<dbReference type="EMBL" id="DNAA01000037">
    <property type="protein sequence ID" value="HBA08361.1"/>
    <property type="molecule type" value="Genomic_DNA"/>
</dbReference>
<protein>
    <submittedName>
        <fullName evidence="2">Arylesterase</fullName>
    </submittedName>
</protein>
<dbReference type="STRING" id="1132855.GCA_000384255_01305"/>
<dbReference type="PANTHER" id="PTHR30383:SF24">
    <property type="entry name" value="THIOESTERASE 1_PROTEASE 1_LYSOPHOSPHOLIPASE L1"/>
    <property type="match status" value="1"/>
</dbReference>
<dbReference type="SUPFAM" id="SSF52266">
    <property type="entry name" value="SGNH hydrolase"/>
    <property type="match status" value="1"/>
</dbReference>
<dbReference type="Gene3D" id="3.40.50.1110">
    <property type="entry name" value="SGNH hydrolase"/>
    <property type="match status" value="1"/>
</dbReference>
<gene>
    <name evidence="2" type="ORF">DCW48_01395</name>
</gene>
<dbReference type="InterPro" id="IPR013830">
    <property type="entry name" value="SGNH_hydro"/>
</dbReference>
<name>A0A351R8J0_9PROT</name>
<sequence length="214" mass="23678">MLFRLLLVLKTLLLSLFFSSFVAWSVPAYAENPKIMIYGDSLSAAYGIPQQKGWASLLQQKLVSEHYQYDVVNASISGETTSGGVSRIRNALSQIKPNIIILELGANDGLRGLPIESMIANLNTIIQEGKKSGAKILLVGMKIPPNYGPQYTKLFSQSYLKLSQEHQIPLVPFMLENIAAKTNLIQDDGLHPNAIAQPLVLDNIWSKLKMLLKK</sequence>
<proteinExistence type="predicted"/>